<evidence type="ECO:0000256" key="3">
    <source>
        <dbReference type="ARBA" id="ARBA00022741"/>
    </source>
</evidence>
<dbReference type="Gene3D" id="3.40.50.300">
    <property type="entry name" value="P-loop containing nucleotide triphosphate hydrolases"/>
    <property type="match status" value="1"/>
</dbReference>
<dbReference type="EC" id="2.7.1.176" evidence="2"/>
<dbReference type="Proteomes" id="UP001143347">
    <property type="component" value="Unassembled WGS sequence"/>
</dbReference>
<protein>
    <recommendedName>
        <fullName evidence="5">UDP-N-acetylglucosamine kinase</fullName>
        <ecNumber evidence="2">2.7.1.176</ecNumber>
    </recommendedName>
    <alternativeName>
        <fullName evidence="5">UDP-N-acetylglucosamine kinase</fullName>
    </alternativeName>
</protein>
<dbReference type="RefSeq" id="WP_266063324.1">
    <property type="nucleotide sequence ID" value="NZ_JAPKFM010000027.1"/>
</dbReference>
<evidence type="ECO:0000313" key="9">
    <source>
        <dbReference type="Proteomes" id="UP001143347"/>
    </source>
</evidence>
<dbReference type="Pfam" id="PF06414">
    <property type="entry name" value="Zeta_toxin"/>
    <property type="match status" value="1"/>
</dbReference>
<organism evidence="8 9">
    <name type="scientific">Gordonia aquimaris</name>
    <dbReference type="NCBI Taxonomy" id="2984863"/>
    <lineage>
        <taxon>Bacteria</taxon>
        <taxon>Bacillati</taxon>
        <taxon>Actinomycetota</taxon>
        <taxon>Actinomycetes</taxon>
        <taxon>Mycobacteriales</taxon>
        <taxon>Gordoniaceae</taxon>
        <taxon>Gordonia</taxon>
    </lineage>
</organism>
<dbReference type="PANTHER" id="PTHR39206">
    <property type="entry name" value="SLL8004 PROTEIN"/>
    <property type="match status" value="1"/>
</dbReference>
<gene>
    <name evidence="8" type="ORF">OSB52_20300</name>
</gene>
<accession>A0A9X3D7P5</accession>
<proteinExistence type="inferred from homology"/>
<dbReference type="PANTHER" id="PTHR39206:SF1">
    <property type="entry name" value="SLL8004 PROTEIN"/>
    <property type="match status" value="1"/>
</dbReference>
<dbReference type="EMBL" id="JAPKFM010000027">
    <property type="protein sequence ID" value="MCX2966428.1"/>
    <property type="molecule type" value="Genomic_DNA"/>
</dbReference>
<evidence type="ECO:0000256" key="5">
    <source>
        <dbReference type="ARBA" id="ARBA00032897"/>
    </source>
</evidence>
<sequence length="190" mass="20546">MRRLDLVIGPNGAGKSTFVELTLAPLLARSVFVNADLIARQRWPGDSAARSYEAAEVAAATRDRLITDGRSFIAETVFSHPAKLDLIGRAHAAGYVVVLHVLLVPETISVLRVRHRVDAGGHAVPEDKIRARHRRVWPLAVEAIGCTDEATVYDNASGVAPAIVAEFTGGTLVGDARWPDWAPAILRDSW</sequence>
<comment type="caution">
    <text evidence="8">The sequence shown here is derived from an EMBL/GenBank/DDBJ whole genome shotgun (WGS) entry which is preliminary data.</text>
</comment>
<evidence type="ECO:0000256" key="2">
    <source>
        <dbReference type="ARBA" id="ARBA00011963"/>
    </source>
</evidence>
<reference evidence="8" key="1">
    <citation type="submission" date="2022-10" db="EMBL/GenBank/DDBJ databases">
        <title>WGS of marine actinomycetes from Thailand.</title>
        <authorList>
            <person name="Thawai C."/>
        </authorList>
    </citation>
    <scope>NUCLEOTIDE SEQUENCE</scope>
    <source>
        <strain evidence="8">SW21</strain>
    </source>
</reference>
<evidence type="ECO:0000259" key="7">
    <source>
        <dbReference type="Pfam" id="PF06414"/>
    </source>
</evidence>
<dbReference type="GO" id="GO:0005524">
    <property type="term" value="F:ATP binding"/>
    <property type="evidence" value="ECO:0007669"/>
    <property type="project" value="UniProtKB-KW"/>
</dbReference>
<dbReference type="AlphaFoldDB" id="A0A9X3D7P5"/>
<dbReference type="InterPro" id="IPR027417">
    <property type="entry name" value="P-loop_NTPase"/>
</dbReference>
<keyword evidence="9" id="KW-1185">Reference proteome</keyword>
<evidence type="ECO:0000256" key="6">
    <source>
        <dbReference type="ARBA" id="ARBA00048178"/>
    </source>
</evidence>
<keyword evidence="3" id="KW-0547">Nucleotide-binding</keyword>
<comment type="similarity">
    <text evidence="1">Belongs to the zeta toxin family.</text>
</comment>
<evidence type="ECO:0000256" key="4">
    <source>
        <dbReference type="ARBA" id="ARBA00022840"/>
    </source>
</evidence>
<keyword evidence="4" id="KW-0067">ATP-binding</keyword>
<evidence type="ECO:0000313" key="8">
    <source>
        <dbReference type="EMBL" id="MCX2966428.1"/>
    </source>
</evidence>
<dbReference type="InterPro" id="IPR010488">
    <property type="entry name" value="Zeta_toxin_domain"/>
</dbReference>
<dbReference type="SUPFAM" id="SSF52540">
    <property type="entry name" value="P-loop containing nucleoside triphosphate hydrolases"/>
    <property type="match status" value="1"/>
</dbReference>
<name>A0A9X3D7P5_9ACTN</name>
<dbReference type="GO" id="GO:0016301">
    <property type="term" value="F:kinase activity"/>
    <property type="evidence" value="ECO:0007669"/>
    <property type="project" value="InterPro"/>
</dbReference>
<evidence type="ECO:0000256" key="1">
    <source>
        <dbReference type="ARBA" id="ARBA00009104"/>
    </source>
</evidence>
<comment type="catalytic activity">
    <reaction evidence="6">
        <text>UDP-N-acetyl-alpha-D-glucosamine + ATP = UDP-N-acetyl-alpha-D-glucosamine 3'-phosphate + ADP + H(+)</text>
        <dbReference type="Rhea" id="RHEA:32671"/>
        <dbReference type="ChEBI" id="CHEBI:15378"/>
        <dbReference type="ChEBI" id="CHEBI:30616"/>
        <dbReference type="ChEBI" id="CHEBI:57705"/>
        <dbReference type="ChEBI" id="CHEBI:64353"/>
        <dbReference type="ChEBI" id="CHEBI:456216"/>
        <dbReference type="EC" id="2.7.1.176"/>
    </reaction>
</comment>
<feature type="domain" description="Zeta toxin" evidence="7">
    <location>
        <begin position="5"/>
        <end position="135"/>
    </location>
</feature>